<gene>
    <name evidence="2" type="ORF">GCM10007890_58520</name>
</gene>
<organism evidence="2 3">
    <name type="scientific">Methylobacterium tardum</name>
    <dbReference type="NCBI Taxonomy" id="374432"/>
    <lineage>
        <taxon>Bacteria</taxon>
        <taxon>Pseudomonadati</taxon>
        <taxon>Pseudomonadota</taxon>
        <taxon>Alphaproteobacteria</taxon>
        <taxon>Hyphomicrobiales</taxon>
        <taxon>Methylobacteriaceae</taxon>
        <taxon>Methylobacterium</taxon>
    </lineage>
</organism>
<reference evidence="3" key="1">
    <citation type="journal article" date="2019" name="Int. J. Syst. Evol. Microbiol.">
        <title>The Global Catalogue of Microorganisms (GCM) 10K type strain sequencing project: providing services to taxonomists for standard genome sequencing and annotation.</title>
        <authorList>
            <consortium name="The Broad Institute Genomics Platform"/>
            <consortium name="The Broad Institute Genome Sequencing Center for Infectious Disease"/>
            <person name="Wu L."/>
            <person name="Ma J."/>
        </authorList>
    </citation>
    <scope>NUCLEOTIDE SEQUENCE [LARGE SCALE GENOMIC DNA]</scope>
    <source>
        <strain evidence="3">NBRC 103632</strain>
    </source>
</reference>
<name>A0AA37TKH5_9HYPH</name>
<feature type="transmembrane region" description="Helical" evidence="1">
    <location>
        <begin position="7"/>
        <end position="33"/>
    </location>
</feature>
<feature type="transmembrane region" description="Helical" evidence="1">
    <location>
        <begin position="86"/>
        <end position="110"/>
    </location>
</feature>
<protein>
    <submittedName>
        <fullName evidence="2">Uncharacterized protein</fullName>
    </submittedName>
</protein>
<dbReference type="AlphaFoldDB" id="A0AA37TKH5"/>
<evidence type="ECO:0000313" key="3">
    <source>
        <dbReference type="Proteomes" id="UP001157440"/>
    </source>
</evidence>
<keyword evidence="3" id="KW-1185">Reference proteome</keyword>
<sequence length="113" mass="12153">MLFIWSGWGIVVIPVVVGTAVAVGAVGGLALRALGHPELTFLAISLGLFAAAAANWIIGRRLNGRAPRELIDPATSERVLLRRRHALFWVPVQYWSVPVALAALVPLLALRNL</sequence>
<evidence type="ECO:0000256" key="1">
    <source>
        <dbReference type="SAM" id="Phobius"/>
    </source>
</evidence>
<feature type="transmembrane region" description="Helical" evidence="1">
    <location>
        <begin position="39"/>
        <end position="58"/>
    </location>
</feature>
<proteinExistence type="predicted"/>
<keyword evidence="1" id="KW-0812">Transmembrane</keyword>
<dbReference type="Proteomes" id="UP001157440">
    <property type="component" value="Unassembled WGS sequence"/>
</dbReference>
<dbReference type="RefSeq" id="WP_238199164.1">
    <property type="nucleotide sequence ID" value="NZ_BPQZ01000032.1"/>
</dbReference>
<comment type="caution">
    <text evidence="2">The sequence shown here is derived from an EMBL/GenBank/DDBJ whole genome shotgun (WGS) entry which is preliminary data.</text>
</comment>
<dbReference type="EMBL" id="BSPL01000031">
    <property type="protein sequence ID" value="GLS73837.1"/>
    <property type="molecule type" value="Genomic_DNA"/>
</dbReference>
<keyword evidence="1" id="KW-1133">Transmembrane helix</keyword>
<accession>A0AA37TKH5</accession>
<evidence type="ECO:0000313" key="2">
    <source>
        <dbReference type="EMBL" id="GLS73837.1"/>
    </source>
</evidence>
<keyword evidence="1" id="KW-0472">Membrane</keyword>